<reference evidence="2 3" key="1">
    <citation type="journal article" date="2017" name="Mol. Ecol.">
        <title>Comparative and population genomic landscape of Phellinus noxius: A hypervariable fungus causing root rot in trees.</title>
        <authorList>
            <person name="Chung C.L."/>
            <person name="Lee T.J."/>
            <person name="Akiba M."/>
            <person name="Lee H.H."/>
            <person name="Kuo T.H."/>
            <person name="Liu D."/>
            <person name="Ke H.M."/>
            <person name="Yokoi T."/>
            <person name="Roa M.B."/>
            <person name="Lu M.J."/>
            <person name="Chang Y.Y."/>
            <person name="Ann P.J."/>
            <person name="Tsai J.N."/>
            <person name="Chen C.Y."/>
            <person name="Tzean S.S."/>
            <person name="Ota Y."/>
            <person name="Hattori T."/>
            <person name="Sahashi N."/>
            <person name="Liou R.F."/>
            <person name="Kikuchi T."/>
            <person name="Tsai I.J."/>
        </authorList>
    </citation>
    <scope>NUCLEOTIDE SEQUENCE [LARGE SCALE GENOMIC DNA]</scope>
    <source>
        <strain evidence="2 3">FFPRI411160</strain>
    </source>
</reference>
<dbReference type="AlphaFoldDB" id="A0A286UTW3"/>
<evidence type="ECO:0000313" key="3">
    <source>
        <dbReference type="Proteomes" id="UP000217199"/>
    </source>
</evidence>
<dbReference type="EMBL" id="NBII01000001">
    <property type="protein sequence ID" value="PAV22994.1"/>
    <property type="molecule type" value="Genomic_DNA"/>
</dbReference>
<dbReference type="Gene3D" id="1.10.510.10">
    <property type="entry name" value="Transferase(Phosphotransferase) domain 1"/>
    <property type="match status" value="1"/>
</dbReference>
<keyword evidence="3" id="KW-1185">Reference proteome</keyword>
<dbReference type="PANTHER" id="PTHR38248">
    <property type="entry name" value="FUNK1 6"/>
    <property type="match status" value="1"/>
</dbReference>
<dbReference type="PANTHER" id="PTHR38248:SF2">
    <property type="entry name" value="FUNK1 11"/>
    <property type="match status" value="1"/>
</dbReference>
<gene>
    <name evidence="2" type="ORF">PNOK_0006100</name>
</gene>
<dbReference type="InterPro" id="IPR011009">
    <property type="entry name" value="Kinase-like_dom_sf"/>
</dbReference>
<dbReference type="OrthoDB" id="312874at2759"/>
<organism evidence="2 3">
    <name type="scientific">Pyrrhoderma noxium</name>
    <dbReference type="NCBI Taxonomy" id="2282107"/>
    <lineage>
        <taxon>Eukaryota</taxon>
        <taxon>Fungi</taxon>
        <taxon>Dikarya</taxon>
        <taxon>Basidiomycota</taxon>
        <taxon>Agaricomycotina</taxon>
        <taxon>Agaricomycetes</taxon>
        <taxon>Hymenochaetales</taxon>
        <taxon>Hymenochaetaceae</taxon>
        <taxon>Pyrrhoderma</taxon>
    </lineage>
</organism>
<protein>
    <recommendedName>
        <fullName evidence="1">Fungal-type protein kinase domain-containing protein</fullName>
    </recommendedName>
</protein>
<dbReference type="SUPFAM" id="SSF56112">
    <property type="entry name" value="Protein kinase-like (PK-like)"/>
    <property type="match status" value="1"/>
</dbReference>
<sequence length="794" mass="91716">MHFNLGRAVYQRYRYIQKFLSIDLGDESKSAEISKAMTCRRDAHFGPEFEYSIIEPETLLVRIDTGAWVKSPSNDYLFSHVLPPLRRSLDIDRICIMLKEDGILVDEQTGISWKGLKDPKGGEKDNEEYSRSLTEIFNKLVEAADSLLKEYEEEECHRCRKTRKLDKMLAGRKKEEIPLCEPSSSLLSTLTPLPTSSHASLRTSSGVGADPCTCSHHQSNSQSDYQTQPIVQTPLRESTVVFRAEGSGEFYPSKFRPDGALYLRDPTETLEIDGKEKVLLYNTAVSFVFGSINHRDENIIRILRYMLLTTYWDFCRRFTFGIQIDVTKLRVWFRSRSVVFLSDEFDINKDYKEIVRLFLSLLYASKEELGWDTSITARLEGKSKEEQKGEPKREGEDWTRYYSINVNGEEVTTDSKSVISDLKANGFIGPGTRIFKAKLAATNQDVVLKDYWPLKIFKPESETRDRITLALLKDDDGSFADTHILKPILYGKVRVNGEEDHTKKMILRGDIRHSFVDQFGKRGMERYNDRNHYRIVFKEVATPIDEIDNVEDLLLVVSDMLRTLRCVHEAGWVRGDMYTGKIYLYKDPVTQEKKGMIGDFEFARKARDGGKHDVRIGTTGFVAVEVARRRYLYDQESTPEGASAREVWAPRRVDYNYLHDLESVWWIAVWALFNFEKKDSGTDEINSCATKQSRLNNDKLFSRTSLNTDRSDFLSRTDIYEKNTQCLSKYFGNFVLRLLVIGNAITAVYREKSLDETYDVLWGESFAIYETFIRLLSRVEIEQFEIRKVTRGEG</sequence>
<proteinExistence type="predicted"/>
<dbReference type="InParanoid" id="A0A286UTW3"/>
<dbReference type="InterPro" id="IPR040976">
    <property type="entry name" value="Pkinase_fungal"/>
</dbReference>
<dbReference type="Proteomes" id="UP000217199">
    <property type="component" value="Unassembled WGS sequence"/>
</dbReference>
<dbReference type="Pfam" id="PF17667">
    <property type="entry name" value="Pkinase_fungal"/>
    <property type="match status" value="1"/>
</dbReference>
<feature type="domain" description="Fungal-type protein kinase" evidence="1">
    <location>
        <begin position="295"/>
        <end position="671"/>
    </location>
</feature>
<name>A0A286UTW3_9AGAM</name>
<accession>A0A286UTW3</accession>
<comment type="caution">
    <text evidence="2">The sequence shown here is derived from an EMBL/GenBank/DDBJ whole genome shotgun (WGS) entry which is preliminary data.</text>
</comment>
<evidence type="ECO:0000313" key="2">
    <source>
        <dbReference type="EMBL" id="PAV22994.1"/>
    </source>
</evidence>
<evidence type="ECO:0000259" key="1">
    <source>
        <dbReference type="Pfam" id="PF17667"/>
    </source>
</evidence>